<evidence type="ECO:0000259" key="2">
    <source>
        <dbReference type="Pfam" id="PF25917"/>
    </source>
</evidence>
<proteinExistence type="predicted"/>
<dbReference type="RefSeq" id="WP_145262375.1">
    <property type="nucleotide sequence ID" value="NZ_CP036316.1"/>
</dbReference>
<reference evidence="3 4" key="1">
    <citation type="submission" date="2019-02" db="EMBL/GenBank/DDBJ databases">
        <title>Deep-cultivation of Planctomycetes and their phenomic and genomic characterization uncovers novel biology.</title>
        <authorList>
            <person name="Wiegand S."/>
            <person name="Jogler M."/>
            <person name="Boedeker C."/>
            <person name="Pinto D."/>
            <person name="Vollmers J."/>
            <person name="Rivas-Marin E."/>
            <person name="Kohn T."/>
            <person name="Peeters S.H."/>
            <person name="Heuer A."/>
            <person name="Rast P."/>
            <person name="Oberbeckmann S."/>
            <person name="Bunk B."/>
            <person name="Jeske O."/>
            <person name="Meyerdierks A."/>
            <person name="Storesund J.E."/>
            <person name="Kallscheuer N."/>
            <person name="Luecker S."/>
            <person name="Lage O.M."/>
            <person name="Pohl T."/>
            <person name="Merkel B.J."/>
            <person name="Hornburger P."/>
            <person name="Mueller R.-W."/>
            <person name="Bruemmer F."/>
            <person name="Labrenz M."/>
            <person name="Spormann A.M."/>
            <person name="Op den Camp H."/>
            <person name="Overmann J."/>
            <person name="Amann R."/>
            <person name="Jetten M.S.M."/>
            <person name="Mascher T."/>
            <person name="Medema M.H."/>
            <person name="Devos D.P."/>
            <person name="Kaster A.-K."/>
            <person name="Ovreas L."/>
            <person name="Rohde M."/>
            <person name="Galperin M.Y."/>
            <person name="Jogler C."/>
        </authorList>
    </citation>
    <scope>NUCLEOTIDE SEQUENCE [LARGE SCALE GENOMIC DNA]</scope>
    <source>
        <strain evidence="3 4">V22</strain>
    </source>
</reference>
<feature type="domain" description="Multidrug resistance protein MdtA-like barrel-sandwich hybrid" evidence="2">
    <location>
        <begin position="60"/>
        <end position="203"/>
    </location>
</feature>
<dbReference type="Gene3D" id="1.10.287.470">
    <property type="entry name" value="Helix hairpin bin"/>
    <property type="match status" value="1"/>
</dbReference>
<feature type="coiled-coil region" evidence="1">
    <location>
        <begin position="137"/>
        <end position="171"/>
    </location>
</feature>
<dbReference type="OrthoDB" id="289718at2"/>
<dbReference type="Proteomes" id="UP000319976">
    <property type="component" value="Chromosome"/>
</dbReference>
<organism evidence="3 4">
    <name type="scientific">Calycomorphotria hydatis</name>
    <dbReference type="NCBI Taxonomy" id="2528027"/>
    <lineage>
        <taxon>Bacteria</taxon>
        <taxon>Pseudomonadati</taxon>
        <taxon>Planctomycetota</taxon>
        <taxon>Planctomycetia</taxon>
        <taxon>Planctomycetales</taxon>
        <taxon>Planctomycetaceae</taxon>
        <taxon>Calycomorphotria</taxon>
    </lineage>
</organism>
<accession>A0A517T933</accession>
<protein>
    <submittedName>
        <fullName evidence="3">Multidrug resistance protein MdtN</fullName>
    </submittedName>
</protein>
<dbReference type="PANTHER" id="PTHR30469:SF15">
    <property type="entry name" value="HLYD FAMILY OF SECRETION PROTEINS"/>
    <property type="match status" value="1"/>
</dbReference>
<gene>
    <name evidence="3" type="ORF">V22_21020</name>
</gene>
<keyword evidence="4" id="KW-1185">Reference proteome</keyword>
<dbReference type="SUPFAM" id="SSF111369">
    <property type="entry name" value="HlyD-like secretion proteins"/>
    <property type="match status" value="1"/>
</dbReference>
<dbReference type="Gene3D" id="2.40.30.170">
    <property type="match status" value="1"/>
</dbReference>
<keyword evidence="1" id="KW-0175">Coiled coil</keyword>
<dbReference type="Pfam" id="PF25917">
    <property type="entry name" value="BSH_RND"/>
    <property type="match status" value="1"/>
</dbReference>
<evidence type="ECO:0000313" key="3">
    <source>
        <dbReference type="EMBL" id="QDT64859.1"/>
    </source>
</evidence>
<sequence>MFTIVTCYSRRIMTLSGLPAFVVSTLFWGAALAEEATVIELHECRIVPDKTSIVAFGSRGAITDLLVEEGDQVKQGDLLAHLFDEEVRAMLMAAEKEANNDVSIRFAQKAAELAQVEYEQVVLGNQRTPGTFPPIEVRRLKMEAERRVLEIEQAEHERDMARHHVDEMKARLKSLHVTAPFDGFVTRILKREGEAVQEGEPLLELVNTNQLRVEGFLNAEDLPHVHTGALVNVIPELSKLKETEKQNILDGQLIFVDQVVQPVTYQARVWARVENHDGLLRSGLTATMLIRESTSGVE</sequence>
<dbReference type="KEGG" id="chya:V22_21020"/>
<dbReference type="InterPro" id="IPR058625">
    <property type="entry name" value="MdtA-like_BSH"/>
</dbReference>
<evidence type="ECO:0000256" key="1">
    <source>
        <dbReference type="SAM" id="Coils"/>
    </source>
</evidence>
<evidence type="ECO:0000313" key="4">
    <source>
        <dbReference type="Proteomes" id="UP000319976"/>
    </source>
</evidence>
<dbReference type="AlphaFoldDB" id="A0A517T933"/>
<name>A0A517T933_9PLAN</name>
<dbReference type="GO" id="GO:1990281">
    <property type="term" value="C:efflux pump complex"/>
    <property type="evidence" value="ECO:0007669"/>
    <property type="project" value="TreeGrafter"/>
</dbReference>
<dbReference type="EMBL" id="CP036316">
    <property type="protein sequence ID" value="QDT64859.1"/>
    <property type="molecule type" value="Genomic_DNA"/>
</dbReference>
<dbReference type="GO" id="GO:0015562">
    <property type="term" value="F:efflux transmembrane transporter activity"/>
    <property type="evidence" value="ECO:0007669"/>
    <property type="project" value="TreeGrafter"/>
</dbReference>
<dbReference type="Gene3D" id="2.40.50.100">
    <property type="match status" value="1"/>
</dbReference>
<dbReference type="PANTHER" id="PTHR30469">
    <property type="entry name" value="MULTIDRUG RESISTANCE PROTEIN MDTA"/>
    <property type="match status" value="1"/>
</dbReference>